<name>A0A2P2P252_RHIMU</name>
<keyword evidence="1" id="KW-0812">Transmembrane</keyword>
<keyword evidence="1" id="KW-0472">Membrane</keyword>
<evidence type="ECO:0000256" key="1">
    <source>
        <dbReference type="SAM" id="Phobius"/>
    </source>
</evidence>
<keyword evidence="1" id="KW-1133">Transmembrane helix</keyword>
<proteinExistence type="predicted"/>
<accession>A0A2P2P252</accession>
<protein>
    <submittedName>
        <fullName evidence="2">Uncharacterized protein</fullName>
    </submittedName>
</protein>
<organism evidence="2">
    <name type="scientific">Rhizophora mucronata</name>
    <name type="common">Asiatic mangrove</name>
    <dbReference type="NCBI Taxonomy" id="61149"/>
    <lineage>
        <taxon>Eukaryota</taxon>
        <taxon>Viridiplantae</taxon>
        <taxon>Streptophyta</taxon>
        <taxon>Embryophyta</taxon>
        <taxon>Tracheophyta</taxon>
        <taxon>Spermatophyta</taxon>
        <taxon>Magnoliopsida</taxon>
        <taxon>eudicotyledons</taxon>
        <taxon>Gunneridae</taxon>
        <taxon>Pentapetalae</taxon>
        <taxon>rosids</taxon>
        <taxon>fabids</taxon>
        <taxon>Malpighiales</taxon>
        <taxon>Rhizophoraceae</taxon>
        <taxon>Rhizophora</taxon>
    </lineage>
</organism>
<sequence>MFSLCCAFSNPLPSWCQNLSFVQAILLLLFLLRFSYIFYERVDYAWWE</sequence>
<dbReference type="EMBL" id="GGEC01068217">
    <property type="protein sequence ID" value="MBX48701.1"/>
    <property type="molecule type" value="Transcribed_RNA"/>
</dbReference>
<reference evidence="2" key="1">
    <citation type="submission" date="2018-02" db="EMBL/GenBank/DDBJ databases">
        <title>Rhizophora mucronata_Transcriptome.</title>
        <authorList>
            <person name="Meera S.P."/>
            <person name="Sreeshan A."/>
            <person name="Augustine A."/>
        </authorList>
    </citation>
    <scope>NUCLEOTIDE SEQUENCE</scope>
    <source>
        <tissue evidence="2">Leaf</tissue>
    </source>
</reference>
<dbReference type="AlphaFoldDB" id="A0A2P2P252"/>
<feature type="transmembrane region" description="Helical" evidence="1">
    <location>
        <begin position="20"/>
        <end position="39"/>
    </location>
</feature>
<evidence type="ECO:0000313" key="2">
    <source>
        <dbReference type="EMBL" id="MBX48701.1"/>
    </source>
</evidence>